<reference evidence="2 3" key="1">
    <citation type="submission" date="2024-08" db="EMBL/GenBank/DDBJ databases">
        <title>Insights into the chromosomal genome structure of Flemingia macrophylla.</title>
        <authorList>
            <person name="Ding Y."/>
            <person name="Zhao Y."/>
            <person name="Bi W."/>
            <person name="Wu M."/>
            <person name="Zhao G."/>
            <person name="Gong Y."/>
            <person name="Li W."/>
            <person name="Zhang P."/>
        </authorList>
    </citation>
    <scope>NUCLEOTIDE SEQUENCE [LARGE SCALE GENOMIC DNA]</scope>
    <source>
        <strain evidence="2">DYQJB</strain>
        <tissue evidence="2">Leaf</tissue>
    </source>
</reference>
<sequence length="80" mass="9365">MGFDLRKALKLKVKQPELKSLKDLSNKLKNAQRISFAHRYGKILDLQKLEVQVRALTMLALFYDTLEEFYLPRYSTSSNT</sequence>
<dbReference type="InterPro" id="IPR056647">
    <property type="entry name" value="DUF7745"/>
</dbReference>
<evidence type="ECO:0000313" key="2">
    <source>
        <dbReference type="EMBL" id="KAL2326282.1"/>
    </source>
</evidence>
<accession>A0ABD1LRY5</accession>
<protein>
    <recommendedName>
        <fullName evidence="1">DUF7745 domain-containing protein</fullName>
    </recommendedName>
</protein>
<dbReference type="AlphaFoldDB" id="A0ABD1LRY5"/>
<keyword evidence="3" id="KW-1185">Reference proteome</keyword>
<dbReference type="Pfam" id="PF24924">
    <property type="entry name" value="DUF7745"/>
    <property type="match status" value="1"/>
</dbReference>
<evidence type="ECO:0000259" key="1">
    <source>
        <dbReference type="Pfam" id="PF24924"/>
    </source>
</evidence>
<comment type="caution">
    <text evidence="2">The sequence shown here is derived from an EMBL/GenBank/DDBJ whole genome shotgun (WGS) entry which is preliminary data.</text>
</comment>
<dbReference type="Proteomes" id="UP001603857">
    <property type="component" value="Unassembled WGS sequence"/>
</dbReference>
<dbReference type="EMBL" id="JBGMDY010000008">
    <property type="protein sequence ID" value="KAL2326282.1"/>
    <property type="molecule type" value="Genomic_DNA"/>
</dbReference>
<feature type="domain" description="DUF7745" evidence="1">
    <location>
        <begin position="21"/>
        <end position="66"/>
    </location>
</feature>
<name>A0ABD1LRY5_9FABA</name>
<gene>
    <name evidence="2" type="ORF">Fmac_025340</name>
</gene>
<organism evidence="2 3">
    <name type="scientific">Flemingia macrophylla</name>
    <dbReference type="NCBI Taxonomy" id="520843"/>
    <lineage>
        <taxon>Eukaryota</taxon>
        <taxon>Viridiplantae</taxon>
        <taxon>Streptophyta</taxon>
        <taxon>Embryophyta</taxon>
        <taxon>Tracheophyta</taxon>
        <taxon>Spermatophyta</taxon>
        <taxon>Magnoliopsida</taxon>
        <taxon>eudicotyledons</taxon>
        <taxon>Gunneridae</taxon>
        <taxon>Pentapetalae</taxon>
        <taxon>rosids</taxon>
        <taxon>fabids</taxon>
        <taxon>Fabales</taxon>
        <taxon>Fabaceae</taxon>
        <taxon>Papilionoideae</taxon>
        <taxon>50 kb inversion clade</taxon>
        <taxon>NPAAA clade</taxon>
        <taxon>indigoferoid/millettioid clade</taxon>
        <taxon>Phaseoleae</taxon>
        <taxon>Flemingia</taxon>
    </lineage>
</organism>
<evidence type="ECO:0000313" key="3">
    <source>
        <dbReference type="Proteomes" id="UP001603857"/>
    </source>
</evidence>
<proteinExistence type="predicted"/>